<evidence type="ECO:0000313" key="3">
    <source>
        <dbReference type="Proteomes" id="UP000051412"/>
    </source>
</evidence>
<gene>
    <name evidence="2" type="ORF">FD32_GL000731</name>
</gene>
<dbReference type="AlphaFoldDB" id="A0A0R1XIE8"/>
<keyword evidence="2" id="KW-0808">Transferase</keyword>
<dbReference type="OrthoDB" id="570545at2"/>
<organism evidence="2 3">
    <name type="scientific">Limosilactobacillus panis DSM 6035</name>
    <dbReference type="NCBI Taxonomy" id="1423782"/>
    <lineage>
        <taxon>Bacteria</taxon>
        <taxon>Bacillati</taxon>
        <taxon>Bacillota</taxon>
        <taxon>Bacilli</taxon>
        <taxon>Lactobacillales</taxon>
        <taxon>Lactobacillaceae</taxon>
        <taxon>Limosilactobacillus</taxon>
    </lineage>
</organism>
<proteinExistence type="predicted"/>
<dbReference type="STRING" id="1423782.FD32_GL000731"/>
<sequence length="486" mass="55422">MIYLIGENVFSLNSGTEFSQFQRLHALKRAGHEVKIVTRNYNRFLSQNLKQHGLDQQDSINMYDFFQKALNQPRKKQGLRYLESILLQDYHVVGIDNNRSEVHYQGKTIANIHVMPATVGLVGDVEYLDDLGHPAVREYWDWRGFKSMVESYHPDGTIGSQRFLDPHGQVVLEITHMNIDGQVRPTMWKLLNYGGHNRIFDSESAIFTFFLNELNRQRQGTFISDRRSLDANVLAVDQPVQTIAVIHSQAKDKQGIYADYQLALNGNTTTHFDKVALPTKQEERALRRFVTYPNCLHHVMDCYYKVTTKDRQLSAKPTLVYRGMLTEVKRILDLISAFQLIHQQLPNARFVMQGYFTAGYQSSVENLIKQSGLNDSVDLLNYKVQPTIYDHTDLFINASENEGLGMNMVESMSHGVPVISYDVPYVNTLLPNNNLVANGDPAALAKRVVATLSDSQGYAALSKKAYQIAGQYNETDFVRQWEELLG</sequence>
<dbReference type="GO" id="GO:0016757">
    <property type="term" value="F:glycosyltransferase activity"/>
    <property type="evidence" value="ECO:0007669"/>
    <property type="project" value="InterPro"/>
</dbReference>
<keyword evidence="3" id="KW-1185">Reference proteome</keyword>
<dbReference type="InterPro" id="IPR001296">
    <property type="entry name" value="Glyco_trans_1"/>
</dbReference>
<dbReference type="EMBL" id="AZGM01000016">
    <property type="protein sequence ID" value="KRM30008.1"/>
    <property type="molecule type" value="Genomic_DNA"/>
</dbReference>
<protein>
    <submittedName>
        <fullName evidence="2">Glycosyltransferase</fullName>
    </submittedName>
</protein>
<feature type="domain" description="Glycosyl transferase family 1" evidence="1">
    <location>
        <begin position="315"/>
        <end position="467"/>
    </location>
</feature>
<accession>A0A0R1XIE8</accession>
<dbReference type="Proteomes" id="UP000051412">
    <property type="component" value="Unassembled WGS sequence"/>
</dbReference>
<dbReference type="Pfam" id="PF00534">
    <property type="entry name" value="Glycos_transf_1"/>
    <property type="match status" value="1"/>
</dbReference>
<evidence type="ECO:0000259" key="1">
    <source>
        <dbReference type="Pfam" id="PF00534"/>
    </source>
</evidence>
<comment type="caution">
    <text evidence="2">The sequence shown here is derived from an EMBL/GenBank/DDBJ whole genome shotgun (WGS) entry which is preliminary data.</text>
</comment>
<dbReference type="PANTHER" id="PTHR12526">
    <property type="entry name" value="GLYCOSYLTRANSFERASE"/>
    <property type="match status" value="1"/>
</dbReference>
<evidence type="ECO:0000313" key="2">
    <source>
        <dbReference type="EMBL" id="KRM30008.1"/>
    </source>
</evidence>
<name>A0A0R1XIE8_9LACO</name>
<reference evidence="2 3" key="1">
    <citation type="journal article" date="2015" name="Genome Announc.">
        <title>Expanding the biotechnology potential of lactobacilli through comparative genomics of 213 strains and associated genera.</title>
        <authorList>
            <person name="Sun Z."/>
            <person name="Harris H.M."/>
            <person name="McCann A."/>
            <person name="Guo C."/>
            <person name="Argimon S."/>
            <person name="Zhang W."/>
            <person name="Yang X."/>
            <person name="Jeffery I.B."/>
            <person name="Cooney J.C."/>
            <person name="Kagawa T.F."/>
            <person name="Liu W."/>
            <person name="Song Y."/>
            <person name="Salvetti E."/>
            <person name="Wrobel A."/>
            <person name="Rasinkangas P."/>
            <person name="Parkhill J."/>
            <person name="Rea M.C."/>
            <person name="O'Sullivan O."/>
            <person name="Ritari J."/>
            <person name="Douillard F.P."/>
            <person name="Paul Ross R."/>
            <person name="Yang R."/>
            <person name="Briner A.E."/>
            <person name="Felis G.E."/>
            <person name="de Vos W.M."/>
            <person name="Barrangou R."/>
            <person name="Klaenhammer T.R."/>
            <person name="Caufield P.W."/>
            <person name="Cui Y."/>
            <person name="Zhang H."/>
            <person name="O'Toole P.W."/>
        </authorList>
    </citation>
    <scope>NUCLEOTIDE SEQUENCE [LARGE SCALE GENOMIC DNA]</scope>
    <source>
        <strain evidence="2 3">DSM 6035</strain>
    </source>
</reference>
<dbReference type="RefSeq" id="WP_047768571.1">
    <property type="nucleotide sequence ID" value="NZ_AZGM01000016.1"/>
</dbReference>
<dbReference type="PANTHER" id="PTHR12526:SF630">
    <property type="entry name" value="GLYCOSYLTRANSFERASE"/>
    <property type="match status" value="1"/>
</dbReference>
<dbReference type="PATRIC" id="fig|1423782.4.peg.755"/>
<dbReference type="SUPFAM" id="SSF53756">
    <property type="entry name" value="UDP-Glycosyltransferase/glycogen phosphorylase"/>
    <property type="match status" value="1"/>
</dbReference>
<dbReference type="Gene3D" id="3.40.50.2000">
    <property type="entry name" value="Glycogen Phosphorylase B"/>
    <property type="match status" value="3"/>
</dbReference>